<dbReference type="Proteomes" id="UP001176941">
    <property type="component" value="Chromosome 33"/>
</dbReference>
<feature type="compositionally biased region" description="Low complexity" evidence="1">
    <location>
        <begin position="96"/>
        <end position="111"/>
    </location>
</feature>
<accession>A0ABN8ZFT6</accession>
<gene>
    <name evidence="2" type="ORF">MRATA1EN1_LOCUS21719</name>
</gene>
<sequence>MVQREQLHTSADPSSSPPRSQPGSSIPAFAVPPPGPRLLRPREAGLCPRPAFPRPPGGGGPWRARSLAAARARAGTRSADWLAWLGGVQEPGESLGEAGQRPGAAGAQGADRSSRSPADRSPHVGAEAWSGSDSFSSQAARVLLAIASARLDIRSGTLLSPASEHVLPAGHLQDAPDAGPAPRP</sequence>
<evidence type="ECO:0000313" key="3">
    <source>
        <dbReference type="Proteomes" id="UP001176941"/>
    </source>
</evidence>
<feature type="compositionally biased region" description="Basic and acidic residues" evidence="1">
    <location>
        <begin position="112"/>
        <end position="122"/>
    </location>
</feature>
<feature type="region of interest" description="Disordered" evidence="1">
    <location>
        <begin position="1"/>
        <end position="70"/>
    </location>
</feature>
<keyword evidence="3" id="KW-1185">Reference proteome</keyword>
<dbReference type="EMBL" id="OX459969">
    <property type="protein sequence ID" value="CAI9172757.1"/>
    <property type="molecule type" value="Genomic_DNA"/>
</dbReference>
<proteinExistence type="predicted"/>
<evidence type="ECO:0000256" key="1">
    <source>
        <dbReference type="SAM" id="MobiDB-lite"/>
    </source>
</evidence>
<name>A0ABN8ZFT6_RANTA</name>
<reference evidence="2" key="1">
    <citation type="submission" date="2023-04" db="EMBL/GenBank/DDBJ databases">
        <authorList>
            <consortium name="ELIXIR-Norway"/>
        </authorList>
    </citation>
    <scope>NUCLEOTIDE SEQUENCE [LARGE SCALE GENOMIC DNA]</scope>
</reference>
<feature type="region of interest" description="Disordered" evidence="1">
    <location>
        <begin position="90"/>
        <end position="135"/>
    </location>
</feature>
<organism evidence="2 3">
    <name type="scientific">Rangifer tarandus platyrhynchus</name>
    <name type="common">Svalbard reindeer</name>
    <dbReference type="NCBI Taxonomy" id="3082113"/>
    <lineage>
        <taxon>Eukaryota</taxon>
        <taxon>Metazoa</taxon>
        <taxon>Chordata</taxon>
        <taxon>Craniata</taxon>
        <taxon>Vertebrata</taxon>
        <taxon>Euteleostomi</taxon>
        <taxon>Mammalia</taxon>
        <taxon>Eutheria</taxon>
        <taxon>Laurasiatheria</taxon>
        <taxon>Artiodactyla</taxon>
        <taxon>Ruminantia</taxon>
        <taxon>Pecora</taxon>
        <taxon>Cervidae</taxon>
        <taxon>Odocoileinae</taxon>
        <taxon>Rangifer</taxon>
    </lineage>
</organism>
<evidence type="ECO:0000313" key="2">
    <source>
        <dbReference type="EMBL" id="CAI9172757.1"/>
    </source>
</evidence>
<protein>
    <submittedName>
        <fullName evidence="2">Uncharacterized protein</fullName>
    </submittedName>
</protein>
<feature type="region of interest" description="Disordered" evidence="1">
    <location>
        <begin position="165"/>
        <end position="184"/>
    </location>
</feature>